<dbReference type="InterPro" id="IPR027304">
    <property type="entry name" value="Trigger_fact/SurA_dom_sf"/>
</dbReference>
<organism evidence="4 5">
    <name type="scientific">Aromatoleum diolicum</name>
    <dbReference type="NCBI Taxonomy" id="75796"/>
    <lineage>
        <taxon>Bacteria</taxon>
        <taxon>Pseudomonadati</taxon>
        <taxon>Pseudomonadota</taxon>
        <taxon>Betaproteobacteria</taxon>
        <taxon>Rhodocyclales</taxon>
        <taxon>Rhodocyclaceae</taxon>
        <taxon>Aromatoleum</taxon>
    </lineage>
</organism>
<dbReference type="InterPro" id="IPR050280">
    <property type="entry name" value="OMP_Chaperone_SurA"/>
</dbReference>
<evidence type="ECO:0000259" key="3">
    <source>
        <dbReference type="Pfam" id="PF13145"/>
    </source>
</evidence>
<keyword evidence="4" id="KW-0413">Isomerase</keyword>
<dbReference type="PANTHER" id="PTHR47637:SF1">
    <property type="entry name" value="CHAPERONE SURA"/>
    <property type="match status" value="1"/>
</dbReference>
<feature type="compositionally biased region" description="Low complexity" evidence="2">
    <location>
        <begin position="359"/>
        <end position="393"/>
    </location>
</feature>
<evidence type="ECO:0000313" key="4">
    <source>
        <dbReference type="EMBL" id="NMG76655.1"/>
    </source>
</evidence>
<dbReference type="RefSeq" id="WP_169261796.1">
    <property type="nucleotide sequence ID" value="NZ_WTVQ01000037.1"/>
</dbReference>
<dbReference type="GO" id="GO:0003755">
    <property type="term" value="F:peptidyl-prolyl cis-trans isomerase activity"/>
    <property type="evidence" value="ECO:0007669"/>
    <property type="project" value="UniProtKB-EC"/>
</dbReference>
<keyword evidence="5" id="KW-1185">Reference proteome</keyword>
<dbReference type="InterPro" id="IPR000297">
    <property type="entry name" value="PPIase_PpiC"/>
</dbReference>
<gene>
    <name evidence="4" type="primary">epsD</name>
    <name evidence="4" type="ORF">GPA25_17990</name>
</gene>
<evidence type="ECO:0000256" key="1">
    <source>
        <dbReference type="ARBA" id="ARBA00022729"/>
    </source>
</evidence>
<name>A0ABX1QGK7_9RHOO</name>
<dbReference type="EC" id="5.2.1.8" evidence="4"/>
<dbReference type="PANTHER" id="PTHR47637">
    <property type="entry name" value="CHAPERONE SURA"/>
    <property type="match status" value="1"/>
</dbReference>
<dbReference type="InterPro" id="IPR014274">
    <property type="entry name" value="PPIase_EpsD"/>
</dbReference>
<evidence type="ECO:0000313" key="5">
    <source>
        <dbReference type="Proteomes" id="UP000648984"/>
    </source>
</evidence>
<feature type="region of interest" description="Disordered" evidence="2">
    <location>
        <begin position="359"/>
        <end position="402"/>
    </location>
</feature>
<dbReference type="Proteomes" id="UP000648984">
    <property type="component" value="Unassembled WGS sequence"/>
</dbReference>
<proteinExistence type="predicted"/>
<dbReference type="EMBL" id="WTVQ01000037">
    <property type="protein sequence ID" value="NMG76655.1"/>
    <property type="molecule type" value="Genomic_DNA"/>
</dbReference>
<dbReference type="NCBIfam" id="TIGR02925">
    <property type="entry name" value="cis_trans_EpsD"/>
    <property type="match status" value="1"/>
</dbReference>
<sequence>MAVFSGRQRRVVAKIPSVVSWRMTCPSSPVCTGLDGQVMPMCAVNSRAARAFNITQLLPGSGRWHMKCTKDLGPGSHYQMTNNLLAYASITLATLLLAGCSSGDSQKLVSQVAARVGGHEITVHQINAALARLGNVGPDQLKQASSAVLERLIDQELLIAQAEEQKIDRDPAVMQALDAARREIVARAYVERVVGQVGRANLAEISQFYRDNPELFARRRVYAIQELNVAAVAERHAEIRAVLDKAANMDEFVDWLRRENISFTPGGGVKPAEDLPLAALKQLFKMRDGQTGVLSTSNGLHVVHLAGSREQPLDEAAAVPLIERYLASRKKGQIAQDELKQLRERASIEYVGEFSAPATAASASPAPARGAASQAGPAVPATSTAAPTLSPSAMEKGAGGLK</sequence>
<feature type="domain" description="PpiC" evidence="3">
    <location>
        <begin position="203"/>
        <end position="316"/>
    </location>
</feature>
<dbReference type="Gene3D" id="1.10.8.1040">
    <property type="match status" value="1"/>
</dbReference>
<dbReference type="SUPFAM" id="SSF109998">
    <property type="entry name" value="Triger factor/SurA peptide-binding domain-like"/>
    <property type="match status" value="1"/>
</dbReference>
<reference evidence="4 5" key="1">
    <citation type="submission" date="2019-12" db="EMBL/GenBank/DDBJ databases">
        <title>Comparative genomics gives insights into the taxonomy of the Azoarcus-Aromatoleum group and reveals separate origins of nif in the plant-associated Azoarcus and non-plant-associated Aromatoleum sub-groups.</title>
        <authorList>
            <person name="Lafos M."/>
            <person name="Maluk M."/>
            <person name="Batista M."/>
            <person name="Junghare M."/>
            <person name="Carmona M."/>
            <person name="Faoro H."/>
            <person name="Cruz L.M."/>
            <person name="Battistoni F."/>
            <person name="De Souza E."/>
            <person name="Pedrosa F."/>
            <person name="Chen W.-M."/>
            <person name="Poole P.S."/>
            <person name="Dixon R.A."/>
            <person name="James E.K."/>
        </authorList>
    </citation>
    <scope>NUCLEOTIDE SEQUENCE [LARGE SCALE GENOMIC DNA]</scope>
    <source>
        <strain evidence="4 5">22Lin</strain>
    </source>
</reference>
<evidence type="ECO:0000256" key="2">
    <source>
        <dbReference type="SAM" id="MobiDB-lite"/>
    </source>
</evidence>
<accession>A0ABX1QGK7</accession>
<protein>
    <submittedName>
        <fullName evidence="4">Peptidyl-prolyl cis-trans isomerase, EpsD family</fullName>
        <ecNumber evidence="4">5.2.1.8</ecNumber>
    </submittedName>
</protein>
<dbReference type="Pfam" id="PF13145">
    <property type="entry name" value="Rotamase_2"/>
    <property type="match status" value="1"/>
</dbReference>
<keyword evidence="1" id="KW-0732">Signal</keyword>
<comment type="caution">
    <text evidence="4">The sequence shown here is derived from an EMBL/GenBank/DDBJ whole genome shotgun (WGS) entry which is preliminary data.</text>
</comment>